<protein>
    <submittedName>
        <fullName evidence="2">2277_t:CDS:1</fullName>
    </submittedName>
</protein>
<dbReference type="Proteomes" id="UP000789508">
    <property type="component" value="Unassembled WGS sequence"/>
</dbReference>
<feature type="compositionally biased region" description="Basic and acidic residues" evidence="1">
    <location>
        <begin position="237"/>
        <end position="249"/>
    </location>
</feature>
<dbReference type="OrthoDB" id="5954824at2759"/>
<accession>A0A9N9A6S3</accession>
<evidence type="ECO:0000256" key="1">
    <source>
        <dbReference type="SAM" id="MobiDB-lite"/>
    </source>
</evidence>
<name>A0A9N9A6S3_9GLOM</name>
<feature type="compositionally biased region" description="Polar residues" evidence="1">
    <location>
        <begin position="300"/>
        <end position="322"/>
    </location>
</feature>
<feature type="region of interest" description="Disordered" evidence="1">
    <location>
        <begin position="389"/>
        <end position="411"/>
    </location>
</feature>
<evidence type="ECO:0000313" key="3">
    <source>
        <dbReference type="Proteomes" id="UP000789508"/>
    </source>
</evidence>
<feature type="region of interest" description="Disordered" evidence="1">
    <location>
        <begin position="442"/>
        <end position="461"/>
    </location>
</feature>
<organism evidence="2 3">
    <name type="scientific">Ambispora leptoticha</name>
    <dbReference type="NCBI Taxonomy" id="144679"/>
    <lineage>
        <taxon>Eukaryota</taxon>
        <taxon>Fungi</taxon>
        <taxon>Fungi incertae sedis</taxon>
        <taxon>Mucoromycota</taxon>
        <taxon>Glomeromycotina</taxon>
        <taxon>Glomeromycetes</taxon>
        <taxon>Archaeosporales</taxon>
        <taxon>Ambisporaceae</taxon>
        <taxon>Ambispora</taxon>
    </lineage>
</organism>
<dbReference type="AlphaFoldDB" id="A0A9N9A6S3"/>
<feature type="compositionally biased region" description="Basic residues" evidence="1">
    <location>
        <begin position="23"/>
        <end position="57"/>
    </location>
</feature>
<keyword evidence="3" id="KW-1185">Reference proteome</keyword>
<feature type="region of interest" description="Disordered" evidence="1">
    <location>
        <begin position="237"/>
        <end position="322"/>
    </location>
</feature>
<feature type="compositionally biased region" description="Basic and acidic residues" evidence="1">
    <location>
        <begin position="9"/>
        <end position="22"/>
    </location>
</feature>
<comment type="caution">
    <text evidence="2">The sequence shown here is derived from an EMBL/GenBank/DDBJ whole genome shotgun (WGS) entry which is preliminary data.</text>
</comment>
<reference evidence="2" key="1">
    <citation type="submission" date="2021-06" db="EMBL/GenBank/DDBJ databases">
        <authorList>
            <person name="Kallberg Y."/>
            <person name="Tangrot J."/>
            <person name="Rosling A."/>
        </authorList>
    </citation>
    <scope>NUCLEOTIDE SEQUENCE</scope>
    <source>
        <strain evidence="2">FL130A</strain>
    </source>
</reference>
<feature type="compositionally biased region" description="Low complexity" evidence="1">
    <location>
        <begin position="446"/>
        <end position="461"/>
    </location>
</feature>
<proteinExistence type="predicted"/>
<sequence length="492" mass="56459">MEVISEPKSPIEKTKPSKEVKSKPRQSPRKPKKRPRPVRTRKPPRLTKRKRTSRRSHKNDVDESDAHLSSASSSPPTPPPEREQESHDEEDIQHEEEKKTSDNDELVEESIRVKNPEEVAVEIEKKNGIIADDDDNDNHNTIIKYNRMSTEAWLQLLIEIFKTTKKQKTIRELATLIKDRYPVFKKAPPVWESDFAEVLESNPQFQNMGRGRWCIAHEENDEAVRREGKREERNTFAKDIRLEERDEIHGTSSTEEEDWRSLGPQKLISSKRRRHSVAGGPIRRNSISTQRKSRKKTKSVSYQSSEKPNLSTITSSDYTSSPIPEHQKTTIMEVPMTPNTPSLSSNLQLGFDQIYETPTSNSITNDSLLSPVTPTPQARRYEFITETIRPTSPTPRPKLRTPKTTPPPPNLIAAEFDYPSRFINERENDRIENNLYQPNQFPIYQQHPSRSPSHPSPQSNNIISLSSIPVIPEERAAIEALTLLCRTEASPL</sequence>
<feature type="region of interest" description="Disordered" evidence="1">
    <location>
        <begin position="1"/>
        <end position="113"/>
    </location>
</feature>
<gene>
    <name evidence="2" type="ORF">ALEPTO_LOCUS4475</name>
</gene>
<evidence type="ECO:0000313" key="2">
    <source>
        <dbReference type="EMBL" id="CAG8521181.1"/>
    </source>
</evidence>
<dbReference type="EMBL" id="CAJVPS010001032">
    <property type="protein sequence ID" value="CAG8521181.1"/>
    <property type="molecule type" value="Genomic_DNA"/>
</dbReference>